<evidence type="ECO:0000259" key="2">
    <source>
        <dbReference type="Pfam" id="PF03945"/>
    </source>
</evidence>
<sequence>MQCTCECHTNTNYCNNYYANYYNNPQYYSNIRYCTCNNNQNYGNEQNYSNTQCYGDAQNYSNSQSYPQKNTQQEENTKKTVNINESNDDNNKYGMGITVFPERQLAVYDPSLEDVPADIRRMMEKAMSKSKCTWRLSQLSLPLSSRMSKKYESTDIKPPPPREMKIEYEMLEHLSKSEPLWKRCAKKPDSSSKTSVATTLTDIDKGSDNQGVFPHSLDSYKCLNIGRTEVYCESWYGTAIKWHGIIVAYTLNPGDEKVFDNGNRLYYYTGLKVQNKDSKLRALVHVGYRKGWPWYDSIGPNWELKIDINDMAKALVSFGVGFIPKVGPVFSALVDFFWPETETDIWSEIESKVEALVDKKTQEAIRGIIGGQLRYMKEKINSLNREIEHPELGQDVNRHFMYIAKDLVGFEHHFSIAKEDNSDYVAINEFILPLYSNFVTMKVKYYQFGIRNADKLKLNSTDVVRLKEYLKHLLLGQDGVFNYINRVLHESVEKAYQTCDPDNVYDAIATARTYIGLNGLEFLDVWRAALEHTDSEDAPYNSAIIFSKNFCRPTPWHARQIVAEDVPQPLQPKMLGERRNRMLGVTVWIWRIRPYALRKISGLKIYWENGDESELGKWSRESEYIDFKGADLKALRAWGDGALDCLDFDLTDGRRVSVGSTNDARGVNELFELDKHVIAGILLSGGQDGLEGQACNISVSYRLASP</sequence>
<organism evidence="3 4">
    <name type="scientific">Phyllotreta striolata</name>
    <name type="common">Striped flea beetle</name>
    <name type="synonym">Crioceris striolata</name>
    <dbReference type="NCBI Taxonomy" id="444603"/>
    <lineage>
        <taxon>Eukaryota</taxon>
        <taxon>Metazoa</taxon>
        <taxon>Ecdysozoa</taxon>
        <taxon>Arthropoda</taxon>
        <taxon>Hexapoda</taxon>
        <taxon>Insecta</taxon>
        <taxon>Pterygota</taxon>
        <taxon>Neoptera</taxon>
        <taxon>Endopterygota</taxon>
        <taxon>Coleoptera</taxon>
        <taxon>Polyphaga</taxon>
        <taxon>Cucujiformia</taxon>
        <taxon>Chrysomeloidea</taxon>
        <taxon>Chrysomelidae</taxon>
        <taxon>Galerucinae</taxon>
        <taxon>Alticini</taxon>
        <taxon>Phyllotreta</taxon>
    </lineage>
</organism>
<dbReference type="GO" id="GO:0001907">
    <property type="term" value="P:symbiont-mediated killing of host cell"/>
    <property type="evidence" value="ECO:0007669"/>
    <property type="project" value="InterPro"/>
</dbReference>
<gene>
    <name evidence="3" type="ORF">PHYEVI_LOCUS10101</name>
</gene>
<dbReference type="SUPFAM" id="SSF56849">
    <property type="entry name" value="delta-Endotoxin (insectocide), N-terminal domain"/>
    <property type="match status" value="1"/>
</dbReference>
<dbReference type="Pfam" id="PF03945">
    <property type="entry name" value="Endotoxin_N"/>
    <property type="match status" value="1"/>
</dbReference>
<dbReference type="InterPro" id="IPR036716">
    <property type="entry name" value="Pest_crys_N_sf"/>
</dbReference>
<protein>
    <recommendedName>
        <fullName evidence="2">Pesticidal crystal protein domain-containing protein</fullName>
    </recommendedName>
</protein>
<evidence type="ECO:0000313" key="4">
    <source>
        <dbReference type="Proteomes" id="UP001153712"/>
    </source>
</evidence>
<reference evidence="3" key="1">
    <citation type="submission" date="2022-01" db="EMBL/GenBank/DDBJ databases">
        <authorList>
            <person name="King R."/>
        </authorList>
    </citation>
    <scope>NUCLEOTIDE SEQUENCE</scope>
</reference>
<evidence type="ECO:0000313" key="3">
    <source>
        <dbReference type="EMBL" id="CAG9863821.1"/>
    </source>
</evidence>
<dbReference type="InterPro" id="IPR005639">
    <property type="entry name" value="Pest_crys_dom_I"/>
</dbReference>
<name>A0A9N9TUQ9_PHYSR</name>
<proteinExistence type="predicted"/>
<dbReference type="Gene3D" id="1.20.190.10">
    <property type="entry name" value="Pesticidal crystal protein, N-terminal domain"/>
    <property type="match status" value="1"/>
</dbReference>
<dbReference type="EMBL" id="OU900100">
    <property type="protein sequence ID" value="CAG9863821.1"/>
    <property type="molecule type" value="Genomic_DNA"/>
</dbReference>
<feature type="domain" description="Pesticidal crystal protein" evidence="2">
    <location>
        <begin position="317"/>
        <end position="473"/>
    </location>
</feature>
<keyword evidence="4" id="KW-1185">Reference proteome</keyword>
<dbReference type="OrthoDB" id="6672161at2759"/>
<dbReference type="AlphaFoldDB" id="A0A9N9TUQ9"/>
<feature type="region of interest" description="Disordered" evidence="1">
    <location>
        <begin position="60"/>
        <end position="92"/>
    </location>
</feature>
<dbReference type="Proteomes" id="UP001153712">
    <property type="component" value="Chromosome 7"/>
</dbReference>
<evidence type="ECO:0000256" key="1">
    <source>
        <dbReference type="SAM" id="MobiDB-lite"/>
    </source>
</evidence>
<accession>A0A9N9TUQ9</accession>
<feature type="compositionally biased region" description="Polar residues" evidence="1">
    <location>
        <begin position="60"/>
        <end position="85"/>
    </location>
</feature>
<dbReference type="GO" id="GO:0090729">
    <property type="term" value="F:toxin activity"/>
    <property type="evidence" value="ECO:0007669"/>
    <property type="project" value="InterPro"/>
</dbReference>